<protein>
    <submittedName>
        <fullName evidence="1">Prolyl oligopeptidase family serine peptidase</fullName>
    </submittedName>
</protein>
<dbReference type="EMBL" id="CP109109">
    <property type="protein sequence ID" value="WSC02723.1"/>
    <property type="molecule type" value="Genomic_DNA"/>
</dbReference>
<organism evidence="1 2">
    <name type="scientific">Streptomyces scopuliridis</name>
    <dbReference type="NCBI Taxonomy" id="452529"/>
    <lineage>
        <taxon>Bacteria</taxon>
        <taxon>Bacillati</taxon>
        <taxon>Actinomycetota</taxon>
        <taxon>Actinomycetes</taxon>
        <taxon>Kitasatosporales</taxon>
        <taxon>Streptomycetaceae</taxon>
        <taxon>Streptomyces</taxon>
    </lineage>
</organism>
<gene>
    <name evidence="1" type="ORF">OG835_40860</name>
</gene>
<accession>A0ACD4ZW23</accession>
<reference evidence="1" key="1">
    <citation type="submission" date="2022-10" db="EMBL/GenBank/DDBJ databases">
        <title>The complete genomes of actinobacterial strains from the NBC collection.</title>
        <authorList>
            <person name="Joergensen T.S."/>
            <person name="Alvarez Arevalo M."/>
            <person name="Sterndorff E.B."/>
            <person name="Faurdal D."/>
            <person name="Vuksanovic O."/>
            <person name="Mourched A.-S."/>
            <person name="Charusanti P."/>
            <person name="Shaw S."/>
            <person name="Blin K."/>
            <person name="Weber T."/>
        </authorList>
    </citation>
    <scope>NUCLEOTIDE SEQUENCE</scope>
    <source>
        <strain evidence="1">NBC 01771</strain>
    </source>
</reference>
<proteinExistence type="predicted"/>
<dbReference type="Proteomes" id="UP001348369">
    <property type="component" value="Chromosome"/>
</dbReference>
<keyword evidence="2" id="KW-1185">Reference proteome</keyword>
<sequence length="114" mass="11895">MVVHGSGTAGGSTPRCGCWANRGYAVLQVNFRGSIGYGKSHTQAAIGEFAGAMRDDLIDAVDWAVARGYADPGRIGVFGGSYGGYAALVGVSFTPDGGGWCLAIRHERRIRMSP</sequence>
<evidence type="ECO:0000313" key="2">
    <source>
        <dbReference type="Proteomes" id="UP001348369"/>
    </source>
</evidence>
<name>A0ACD4ZW23_9ACTN</name>
<evidence type="ECO:0000313" key="1">
    <source>
        <dbReference type="EMBL" id="WSC02723.1"/>
    </source>
</evidence>